<feature type="transmembrane region" description="Helical" evidence="1">
    <location>
        <begin position="20"/>
        <end position="40"/>
    </location>
</feature>
<organism evidence="2">
    <name type="scientific">Schistocephalus solidus</name>
    <name type="common">Tapeworm</name>
    <dbReference type="NCBI Taxonomy" id="70667"/>
    <lineage>
        <taxon>Eukaryota</taxon>
        <taxon>Metazoa</taxon>
        <taxon>Spiralia</taxon>
        <taxon>Lophotrochozoa</taxon>
        <taxon>Platyhelminthes</taxon>
        <taxon>Cestoda</taxon>
        <taxon>Eucestoda</taxon>
        <taxon>Diphyllobothriidea</taxon>
        <taxon>Diphyllobothriidae</taxon>
        <taxon>Schistocephalus</taxon>
    </lineage>
</organism>
<name>A0A0V0J4H6_SCHSO</name>
<evidence type="ECO:0000313" key="2">
    <source>
        <dbReference type="EMBL" id="JAP60191.1"/>
    </source>
</evidence>
<protein>
    <submittedName>
        <fullName evidence="2">Uncharacterized protein</fullName>
    </submittedName>
</protein>
<accession>A0A0V0J4H6</accession>
<keyword evidence="1" id="KW-0812">Transmembrane</keyword>
<keyword evidence="1" id="KW-0472">Membrane</keyword>
<gene>
    <name evidence="2" type="ORF">TR140282</name>
</gene>
<dbReference type="AlphaFoldDB" id="A0A0V0J4H6"/>
<reference evidence="2" key="1">
    <citation type="submission" date="2016-01" db="EMBL/GenBank/DDBJ databases">
        <title>Reference transcriptome for the parasite Schistocephalus solidus: insights into the molecular evolution of parasitism.</title>
        <authorList>
            <person name="Hebert F.O."/>
            <person name="Grambauer S."/>
            <person name="Barber I."/>
            <person name="Landry C.R."/>
            <person name="Aubin-Horth N."/>
        </authorList>
    </citation>
    <scope>NUCLEOTIDE SEQUENCE</scope>
</reference>
<evidence type="ECO:0000256" key="1">
    <source>
        <dbReference type="SAM" id="Phobius"/>
    </source>
</evidence>
<proteinExistence type="predicted"/>
<sequence length="112" mass="13126">MGQNSAWTDVNSSIFCFKHISLTVELWCLVLFTLICYGCAYARHDVLKYIADSFSAHSRRVRPPRFFSNGDRLPKTRKHLHPLTKFAKRDPKSERSVCLMYQQQSILRVMRC</sequence>
<dbReference type="EMBL" id="GEEE01003034">
    <property type="protein sequence ID" value="JAP60191.1"/>
    <property type="molecule type" value="Transcribed_RNA"/>
</dbReference>
<keyword evidence="1" id="KW-1133">Transmembrane helix</keyword>